<evidence type="ECO:0000256" key="2">
    <source>
        <dbReference type="ARBA" id="ARBA00023180"/>
    </source>
</evidence>
<dbReference type="InterPro" id="IPR051343">
    <property type="entry name" value="G-type_lectin_kinases/EP1-like"/>
</dbReference>
<sequence>MAFPSLQFNSLLIVSVFLLFSALFAAGQSECTVKLSSSLSAGDTSGPWSSPSGEFAFGFSRLERSASDNEDLFLLAIWFNKIPEKTIVWSKNEYSVPQGSKVQLTNEGQLILYNPQGKEIWRPQTNNGGSSCAAMLNSGNFVLINGDSNYTWESFKEPTDTILPGQSLTMGANLYSRQSERNYTKGKFRLSMQGDGNLVLYSIVWPSEHPNVAYWATSTVRSNPDSQLVFDEAGYVYLKQGKENIRNITKKDMGSPQEFYHMARIDYDGVFRSYNHPRKNYAADAKGCTSAWSIVQNTPEDMCSAILGDLGSGGLWI</sequence>
<accession>A0ABD1TN85</accession>
<protein>
    <submittedName>
        <fullName evidence="5">Receptor-like protein kinase 1</fullName>
    </submittedName>
</protein>
<dbReference type="EMBL" id="JBFOLJ010000008">
    <property type="protein sequence ID" value="KAL2514200.1"/>
    <property type="molecule type" value="Genomic_DNA"/>
</dbReference>
<name>A0ABD1TN85_9LAMI</name>
<dbReference type="FunFam" id="2.90.10.10:FF:000013">
    <property type="entry name" value="G-type lectin S-receptor-like serine/threonine-protein kinase LECRK1"/>
    <property type="match status" value="1"/>
</dbReference>
<keyword evidence="2" id="KW-0325">Glycoprotein</keyword>
<dbReference type="InterPro" id="IPR036426">
    <property type="entry name" value="Bulb-type_lectin_dom_sf"/>
</dbReference>
<gene>
    <name evidence="5" type="ORF">Fot_28171</name>
</gene>
<feature type="signal peptide" evidence="3">
    <location>
        <begin position="1"/>
        <end position="27"/>
    </location>
</feature>
<dbReference type="PROSITE" id="PS50927">
    <property type="entry name" value="BULB_LECTIN"/>
    <property type="match status" value="1"/>
</dbReference>
<dbReference type="Gene3D" id="2.90.10.30">
    <property type="match status" value="1"/>
</dbReference>
<feature type="chain" id="PRO_5044765859" evidence="3">
    <location>
        <begin position="28"/>
        <end position="317"/>
    </location>
</feature>
<dbReference type="SUPFAM" id="SSF51110">
    <property type="entry name" value="alpha-D-mannose-specific plant lectins"/>
    <property type="match status" value="1"/>
</dbReference>
<dbReference type="FunFam" id="2.90.10.10:FF:000026">
    <property type="entry name" value="Serine/threonine-protein kinase"/>
    <property type="match status" value="1"/>
</dbReference>
<dbReference type="Gene3D" id="2.90.10.10">
    <property type="entry name" value="Bulb-type lectin domain"/>
    <property type="match status" value="1"/>
</dbReference>
<dbReference type="SMART" id="SM00108">
    <property type="entry name" value="B_lectin"/>
    <property type="match status" value="1"/>
</dbReference>
<evidence type="ECO:0000256" key="3">
    <source>
        <dbReference type="SAM" id="SignalP"/>
    </source>
</evidence>
<evidence type="ECO:0000256" key="1">
    <source>
        <dbReference type="ARBA" id="ARBA00022729"/>
    </source>
</evidence>
<organism evidence="5 6">
    <name type="scientific">Forsythia ovata</name>
    <dbReference type="NCBI Taxonomy" id="205694"/>
    <lineage>
        <taxon>Eukaryota</taxon>
        <taxon>Viridiplantae</taxon>
        <taxon>Streptophyta</taxon>
        <taxon>Embryophyta</taxon>
        <taxon>Tracheophyta</taxon>
        <taxon>Spermatophyta</taxon>
        <taxon>Magnoliopsida</taxon>
        <taxon>eudicotyledons</taxon>
        <taxon>Gunneridae</taxon>
        <taxon>Pentapetalae</taxon>
        <taxon>asterids</taxon>
        <taxon>lamiids</taxon>
        <taxon>Lamiales</taxon>
        <taxon>Oleaceae</taxon>
        <taxon>Forsythieae</taxon>
        <taxon>Forsythia</taxon>
    </lineage>
</organism>
<proteinExistence type="predicted"/>
<evidence type="ECO:0000313" key="5">
    <source>
        <dbReference type="EMBL" id="KAL2514200.1"/>
    </source>
</evidence>
<dbReference type="PANTHER" id="PTHR47976">
    <property type="entry name" value="G-TYPE LECTIN S-RECEPTOR-LIKE SERINE/THREONINE-PROTEIN KINASE SD2-5"/>
    <property type="match status" value="1"/>
</dbReference>
<comment type="caution">
    <text evidence="5">The sequence shown here is derived from an EMBL/GenBank/DDBJ whole genome shotgun (WGS) entry which is preliminary data.</text>
</comment>
<dbReference type="PANTHER" id="PTHR47976:SF2">
    <property type="entry name" value="RECEPTOR-LIKE SERINE_THREONINE-PROTEIN KINASE"/>
    <property type="match status" value="1"/>
</dbReference>
<keyword evidence="6" id="KW-1185">Reference proteome</keyword>
<dbReference type="InterPro" id="IPR001480">
    <property type="entry name" value="Bulb-type_lectin_dom"/>
</dbReference>
<dbReference type="Proteomes" id="UP001604277">
    <property type="component" value="Unassembled WGS sequence"/>
</dbReference>
<dbReference type="AlphaFoldDB" id="A0ABD1TN85"/>
<evidence type="ECO:0000259" key="4">
    <source>
        <dbReference type="PROSITE" id="PS50927"/>
    </source>
</evidence>
<dbReference type="FunFam" id="2.90.10.30:FF:000001">
    <property type="entry name" value="Serine/threonine-protein kinase"/>
    <property type="match status" value="1"/>
</dbReference>
<dbReference type="Pfam" id="PF01453">
    <property type="entry name" value="B_lectin"/>
    <property type="match status" value="1"/>
</dbReference>
<keyword evidence="1 3" id="KW-0732">Signal</keyword>
<reference evidence="6" key="1">
    <citation type="submission" date="2024-07" db="EMBL/GenBank/DDBJ databases">
        <title>Two chromosome-level genome assemblies of Korean endemic species Abeliophyllum distichum and Forsythia ovata (Oleaceae).</title>
        <authorList>
            <person name="Jang H."/>
        </authorList>
    </citation>
    <scope>NUCLEOTIDE SEQUENCE [LARGE SCALE GENOMIC DNA]</scope>
</reference>
<feature type="domain" description="Bulb-type lectin" evidence="4">
    <location>
        <begin position="36"/>
        <end position="156"/>
    </location>
</feature>
<evidence type="ECO:0000313" key="6">
    <source>
        <dbReference type="Proteomes" id="UP001604277"/>
    </source>
</evidence>